<evidence type="ECO:0000256" key="1">
    <source>
        <dbReference type="SAM" id="MobiDB-lite"/>
    </source>
</evidence>
<dbReference type="Proteomes" id="UP000251314">
    <property type="component" value="Unassembled WGS sequence"/>
</dbReference>
<feature type="region of interest" description="Disordered" evidence="1">
    <location>
        <begin position="180"/>
        <end position="222"/>
    </location>
</feature>
<evidence type="ECO:0000313" key="2">
    <source>
        <dbReference type="EMBL" id="RAW26081.1"/>
    </source>
</evidence>
<protein>
    <recommendedName>
        <fullName evidence="4">RNase H type-1 domain-containing protein</fullName>
    </recommendedName>
</protein>
<dbReference type="VEuPathDB" id="FungiDB:PC110_g17515"/>
<proteinExistence type="predicted"/>
<keyword evidence="3" id="KW-1185">Reference proteome</keyword>
<gene>
    <name evidence="2" type="ORF">PC110_g17515</name>
</gene>
<accession>A0A329RNW8</accession>
<dbReference type="AlphaFoldDB" id="A0A329RNW8"/>
<sequence length="267" mass="28871">MFWQSRRLANQLNVSAWLHHRRKYNKMAGTLANIAMDLHKCVQRYLSRTDGDATQWEPVYAHAASTGETGPQMRVPRECFTKVVIAKGCWCLSKTQVQDLSQHQHHAAPHTCRPTMPGHNTEKLPPPAPSSAKDKDHQLSRKPKKGFNGGSVSEDVGSTTKKPVITKEVSIVTLVAATTGEPPSIDTSSDGVSPSAATTSATGATSGAAGPGATDAHVQSEDIAQAECVTEMTNPKDKEVMEAGDYIRSVPTRLARAKVRHQSKKRA</sequence>
<name>A0A329RNW8_9STRA</name>
<reference evidence="2 3" key="1">
    <citation type="submission" date="2018-01" db="EMBL/GenBank/DDBJ databases">
        <title>Draft genome of the strawberry crown rot pathogen Phytophthora cactorum.</title>
        <authorList>
            <person name="Armitage A.D."/>
            <person name="Lysoe E."/>
            <person name="Nellist C.F."/>
            <person name="Harrison R.J."/>
            <person name="Brurberg M.B."/>
        </authorList>
    </citation>
    <scope>NUCLEOTIDE SEQUENCE [LARGE SCALE GENOMIC DNA]</scope>
    <source>
        <strain evidence="2 3">10300</strain>
    </source>
</reference>
<comment type="caution">
    <text evidence="2">The sequence shown here is derived from an EMBL/GenBank/DDBJ whole genome shotgun (WGS) entry which is preliminary data.</text>
</comment>
<evidence type="ECO:0000313" key="3">
    <source>
        <dbReference type="Proteomes" id="UP000251314"/>
    </source>
</evidence>
<feature type="region of interest" description="Disordered" evidence="1">
    <location>
        <begin position="108"/>
        <end position="159"/>
    </location>
</feature>
<feature type="compositionally biased region" description="Low complexity" evidence="1">
    <location>
        <begin position="193"/>
        <end position="214"/>
    </location>
</feature>
<dbReference type="OrthoDB" id="146713at2759"/>
<dbReference type="EMBL" id="MJFZ01000683">
    <property type="protein sequence ID" value="RAW26081.1"/>
    <property type="molecule type" value="Genomic_DNA"/>
</dbReference>
<evidence type="ECO:0008006" key="4">
    <source>
        <dbReference type="Google" id="ProtNLM"/>
    </source>
</evidence>
<organism evidence="2 3">
    <name type="scientific">Phytophthora cactorum</name>
    <dbReference type="NCBI Taxonomy" id="29920"/>
    <lineage>
        <taxon>Eukaryota</taxon>
        <taxon>Sar</taxon>
        <taxon>Stramenopiles</taxon>
        <taxon>Oomycota</taxon>
        <taxon>Peronosporomycetes</taxon>
        <taxon>Peronosporales</taxon>
        <taxon>Peronosporaceae</taxon>
        <taxon>Phytophthora</taxon>
    </lineage>
</organism>